<dbReference type="EMBL" id="CP018477">
    <property type="protein sequence ID" value="ASV74543.1"/>
    <property type="molecule type" value="Genomic_DNA"/>
</dbReference>
<dbReference type="AlphaFoldDB" id="A0A286RF11"/>
<protein>
    <submittedName>
        <fullName evidence="1">Uncharacterized protein</fullName>
    </submittedName>
</protein>
<name>A0A286RF11_9BACT</name>
<keyword evidence="2" id="KW-1185">Reference proteome</keyword>
<reference evidence="1 2" key="1">
    <citation type="journal article" name="Front. Microbiol.">
        <title>Sugar Metabolism of the First Thermophilic Planctomycete Thermogutta terrifontis: Comparative Genomic and Transcriptomic Approaches.</title>
        <authorList>
            <person name="Elcheninov A.G."/>
            <person name="Menzel P."/>
            <person name="Gudbergsdottir S.R."/>
            <person name="Slesarev A.I."/>
            <person name="Kadnikov V.V."/>
            <person name="Krogh A."/>
            <person name="Bonch-Osmolovskaya E.A."/>
            <person name="Peng X."/>
            <person name="Kublanov I.V."/>
        </authorList>
    </citation>
    <scope>NUCLEOTIDE SEQUENCE [LARGE SCALE GENOMIC DNA]</scope>
    <source>
        <strain evidence="1 2">R1</strain>
    </source>
</reference>
<organism evidence="1 2">
    <name type="scientific">Thermogutta terrifontis</name>
    <dbReference type="NCBI Taxonomy" id="1331910"/>
    <lineage>
        <taxon>Bacteria</taxon>
        <taxon>Pseudomonadati</taxon>
        <taxon>Planctomycetota</taxon>
        <taxon>Planctomycetia</taxon>
        <taxon>Pirellulales</taxon>
        <taxon>Thermoguttaceae</taxon>
        <taxon>Thermogutta</taxon>
    </lineage>
</organism>
<evidence type="ECO:0000313" key="1">
    <source>
        <dbReference type="EMBL" id="ASV74543.1"/>
    </source>
</evidence>
<evidence type="ECO:0000313" key="2">
    <source>
        <dbReference type="Proteomes" id="UP000215086"/>
    </source>
</evidence>
<sequence>MARIRRFVLPATGTEHQAKYWGDREENKRSPKTAGFELDILCAHKAPRVIRLGVVPARRVSRGHFTPGQAPRRTARPHRLVKIFAKKIMDCIVMFTRRFPVWDAFRW</sequence>
<gene>
    <name evidence="1" type="ORF">THTE_1941</name>
</gene>
<dbReference type="KEGG" id="ttf:THTE_1941"/>
<proteinExistence type="predicted"/>
<accession>A0A286RF11</accession>
<dbReference type="Proteomes" id="UP000215086">
    <property type="component" value="Chromosome"/>
</dbReference>